<feature type="compositionally biased region" description="Basic and acidic residues" evidence="1">
    <location>
        <begin position="1"/>
        <end position="11"/>
    </location>
</feature>
<comment type="caution">
    <text evidence="2">The sequence shown here is derived from an EMBL/GenBank/DDBJ whole genome shotgun (WGS) entry which is preliminary data.</text>
</comment>
<dbReference type="Proteomes" id="UP000266177">
    <property type="component" value="Unassembled WGS sequence"/>
</dbReference>
<feature type="region of interest" description="Disordered" evidence="1">
    <location>
        <begin position="1"/>
        <end position="72"/>
    </location>
</feature>
<gene>
    <name evidence="2" type="ORF">DQX05_22050</name>
</gene>
<sequence length="122" mass="14558">MTDEQRKKANTERTAANMRRQQKAKEERKKAKARQELNAINNIVAPQSATANKKESAQKERIRKSENAKWKQKRYERYQKRVWPGWRTSARPGKIVKYNINDASQNKEDEEMNRRVVRFVLL</sequence>
<evidence type="ECO:0000313" key="3">
    <source>
        <dbReference type="Proteomes" id="UP000266177"/>
    </source>
</evidence>
<feature type="compositionally biased region" description="Basic and acidic residues" evidence="1">
    <location>
        <begin position="52"/>
        <end position="72"/>
    </location>
</feature>
<name>A0A3A3GCH8_PANTH</name>
<proteinExistence type="predicted"/>
<accession>A0A3A3GCH8</accession>
<reference evidence="2 3" key="1">
    <citation type="submission" date="2018-09" db="EMBL/GenBank/DDBJ databases">
        <title>Paenibacillus SK2017-BO5.</title>
        <authorList>
            <person name="Piskunova J.V."/>
            <person name="Dubiley S.A."/>
            <person name="Severinov K.V."/>
        </authorList>
    </citation>
    <scope>NUCLEOTIDE SEQUENCE [LARGE SCALE GENOMIC DNA]</scope>
    <source>
        <strain evidence="2 3">BO5</strain>
    </source>
</reference>
<feature type="compositionally biased region" description="Basic and acidic residues" evidence="1">
    <location>
        <begin position="23"/>
        <end position="35"/>
    </location>
</feature>
<feature type="compositionally biased region" description="Polar residues" evidence="1">
    <location>
        <begin position="38"/>
        <end position="51"/>
    </location>
</feature>
<organism evidence="2 3">
    <name type="scientific">Paenibacillus thiaminolyticus</name>
    <name type="common">Bacillus thiaminolyticus</name>
    <dbReference type="NCBI Taxonomy" id="49283"/>
    <lineage>
        <taxon>Bacteria</taxon>
        <taxon>Bacillati</taxon>
        <taxon>Bacillota</taxon>
        <taxon>Bacilli</taxon>
        <taxon>Bacillales</taxon>
        <taxon>Paenibacillaceae</taxon>
        <taxon>Paenibacillus</taxon>
    </lineage>
</organism>
<dbReference type="RefSeq" id="WP_119795619.1">
    <property type="nucleotide sequence ID" value="NZ_QYZD01000025.1"/>
</dbReference>
<dbReference type="AlphaFoldDB" id="A0A3A3GCH8"/>
<protein>
    <submittedName>
        <fullName evidence="2">Uncharacterized protein</fullName>
    </submittedName>
</protein>
<evidence type="ECO:0000313" key="2">
    <source>
        <dbReference type="EMBL" id="RJG21384.1"/>
    </source>
</evidence>
<dbReference type="EMBL" id="QYZD01000025">
    <property type="protein sequence ID" value="RJG21384.1"/>
    <property type="molecule type" value="Genomic_DNA"/>
</dbReference>
<evidence type="ECO:0000256" key="1">
    <source>
        <dbReference type="SAM" id="MobiDB-lite"/>
    </source>
</evidence>